<feature type="non-terminal residue" evidence="2">
    <location>
        <position position="60"/>
    </location>
</feature>
<protein>
    <submittedName>
        <fullName evidence="2">DNA mismatch repair protein MutL</fullName>
    </submittedName>
</protein>
<comment type="caution">
    <text evidence="2">The sequence shown here is derived from an EMBL/GenBank/DDBJ whole genome shotgun (WGS) entry which is preliminary data.</text>
</comment>
<evidence type="ECO:0000313" key="2">
    <source>
        <dbReference type="EMBL" id="HHF58565.1"/>
    </source>
</evidence>
<proteinExistence type="inferred from homology"/>
<accession>A0A7C5I533</accession>
<dbReference type="GO" id="GO:0006298">
    <property type="term" value="P:mismatch repair"/>
    <property type="evidence" value="ECO:0007669"/>
    <property type="project" value="InterPro"/>
</dbReference>
<dbReference type="PANTHER" id="PTHR10073:SF12">
    <property type="entry name" value="DNA MISMATCH REPAIR PROTEIN MLH1"/>
    <property type="match status" value="1"/>
</dbReference>
<dbReference type="EMBL" id="DRTV01000279">
    <property type="protein sequence ID" value="HHF58565.1"/>
    <property type="molecule type" value="Genomic_DNA"/>
</dbReference>
<organism evidence="2">
    <name type="scientific">candidate division WOR-3 bacterium</name>
    <dbReference type="NCBI Taxonomy" id="2052148"/>
    <lineage>
        <taxon>Bacteria</taxon>
        <taxon>Bacteria division WOR-3</taxon>
    </lineage>
</organism>
<dbReference type="Pfam" id="PF13589">
    <property type="entry name" value="HATPase_c_3"/>
    <property type="match status" value="1"/>
</dbReference>
<dbReference type="SUPFAM" id="SSF55874">
    <property type="entry name" value="ATPase domain of HSP90 chaperone/DNA topoisomerase II/histidine kinase"/>
    <property type="match status" value="1"/>
</dbReference>
<dbReference type="InterPro" id="IPR036890">
    <property type="entry name" value="HATPase_C_sf"/>
</dbReference>
<name>A0A7C5I533_UNCW3</name>
<dbReference type="Proteomes" id="UP000886014">
    <property type="component" value="Unassembled WGS sequence"/>
</dbReference>
<dbReference type="GO" id="GO:0016887">
    <property type="term" value="F:ATP hydrolysis activity"/>
    <property type="evidence" value="ECO:0007669"/>
    <property type="project" value="InterPro"/>
</dbReference>
<sequence>MKIKKLPPEVISKIAAGEVIENPASCVRELVENSLDAGAEEINVEIKNGGIERIVVKDNG</sequence>
<reference evidence="2" key="1">
    <citation type="journal article" date="2020" name="mSystems">
        <title>Genome- and Community-Level Interaction Insights into Carbon Utilization and Element Cycling Functions of Hydrothermarchaeota in Hydrothermal Sediment.</title>
        <authorList>
            <person name="Zhou Z."/>
            <person name="Liu Y."/>
            <person name="Xu W."/>
            <person name="Pan J."/>
            <person name="Luo Z.H."/>
            <person name="Li M."/>
        </authorList>
    </citation>
    <scope>NUCLEOTIDE SEQUENCE [LARGE SCALE GENOMIC DNA]</scope>
    <source>
        <strain evidence="2">HyVt-94</strain>
    </source>
</reference>
<dbReference type="Gene3D" id="3.30.565.10">
    <property type="entry name" value="Histidine kinase-like ATPase, C-terminal domain"/>
    <property type="match status" value="1"/>
</dbReference>
<evidence type="ECO:0000256" key="1">
    <source>
        <dbReference type="ARBA" id="ARBA00006082"/>
    </source>
</evidence>
<dbReference type="InterPro" id="IPR038973">
    <property type="entry name" value="MutL/Mlh/Pms-like"/>
</dbReference>
<dbReference type="GO" id="GO:0140664">
    <property type="term" value="F:ATP-dependent DNA damage sensor activity"/>
    <property type="evidence" value="ECO:0007669"/>
    <property type="project" value="InterPro"/>
</dbReference>
<dbReference type="GO" id="GO:0032300">
    <property type="term" value="C:mismatch repair complex"/>
    <property type="evidence" value="ECO:0007669"/>
    <property type="project" value="InterPro"/>
</dbReference>
<dbReference type="PANTHER" id="PTHR10073">
    <property type="entry name" value="DNA MISMATCH REPAIR PROTEIN MLH, PMS, MUTL"/>
    <property type="match status" value="1"/>
</dbReference>
<comment type="similarity">
    <text evidence="1">Belongs to the DNA mismatch repair MutL/HexB family.</text>
</comment>
<dbReference type="AlphaFoldDB" id="A0A7C5I533"/>
<gene>
    <name evidence="2" type="ORF">ENL41_03975</name>
</gene>